<evidence type="ECO:0000313" key="3">
    <source>
        <dbReference type="EMBL" id="TYK04736.1"/>
    </source>
</evidence>
<dbReference type="GO" id="GO:0003676">
    <property type="term" value="F:nucleic acid binding"/>
    <property type="evidence" value="ECO:0007669"/>
    <property type="project" value="InterPro"/>
</dbReference>
<reference evidence="4 5" key="1">
    <citation type="submission" date="2019-08" db="EMBL/GenBank/DDBJ databases">
        <title>Draft genome sequences of two oriental melons (Cucumis melo L. var makuwa).</title>
        <authorList>
            <person name="Kwon S.-Y."/>
        </authorList>
    </citation>
    <scope>NUCLEOTIDE SEQUENCE [LARGE SCALE GENOMIC DNA]</scope>
    <source>
        <strain evidence="5">cv. Chang Bougi</strain>
        <strain evidence="4">cv. SW 3</strain>
        <tissue evidence="3">Leaf</tissue>
    </source>
</reference>
<accession>A0A5D3C2S7</accession>
<dbReference type="GO" id="GO:0008233">
    <property type="term" value="F:peptidase activity"/>
    <property type="evidence" value="ECO:0007669"/>
    <property type="project" value="UniProtKB-KW"/>
</dbReference>
<dbReference type="Proteomes" id="UP000321393">
    <property type="component" value="Unassembled WGS sequence"/>
</dbReference>
<proteinExistence type="predicted"/>
<dbReference type="GO" id="GO:0006508">
    <property type="term" value="P:proteolysis"/>
    <property type="evidence" value="ECO:0007669"/>
    <property type="project" value="UniProtKB-KW"/>
</dbReference>
<evidence type="ECO:0000259" key="1">
    <source>
        <dbReference type="Pfam" id="PF00098"/>
    </source>
</evidence>
<protein>
    <submittedName>
        <fullName evidence="3">Gag-protease polyprotein</fullName>
    </submittedName>
</protein>
<dbReference type="GO" id="GO:0008270">
    <property type="term" value="F:zinc ion binding"/>
    <property type="evidence" value="ECO:0007669"/>
    <property type="project" value="InterPro"/>
</dbReference>
<dbReference type="InterPro" id="IPR001878">
    <property type="entry name" value="Znf_CCHC"/>
</dbReference>
<evidence type="ECO:0000313" key="4">
    <source>
        <dbReference type="Proteomes" id="UP000321393"/>
    </source>
</evidence>
<gene>
    <name evidence="3" type="ORF">E5676_scaffold68G00310</name>
    <name evidence="2" type="ORF">E6C27_scaffold417G00400</name>
</gene>
<organism evidence="3 5">
    <name type="scientific">Cucumis melo var. makuwa</name>
    <name type="common">Oriental melon</name>
    <dbReference type="NCBI Taxonomy" id="1194695"/>
    <lineage>
        <taxon>Eukaryota</taxon>
        <taxon>Viridiplantae</taxon>
        <taxon>Streptophyta</taxon>
        <taxon>Embryophyta</taxon>
        <taxon>Tracheophyta</taxon>
        <taxon>Spermatophyta</taxon>
        <taxon>Magnoliopsida</taxon>
        <taxon>eudicotyledons</taxon>
        <taxon>Gunneridae</taxon>
        <taxon>Pentapetalae</taxon>
        <taxon>rosids</taxon>
        <taxon>fabids</taxon>
        <taxon>Cucurbitales</taxon>
        <taxon>Cucurbitaceae</taxon>
        <taxon>Benincaseae</taxon>
        <taxon>Cucumis</taxon>
    </lineage>
</organism>
<evidence type="ECO:0000313" key="5">
    <source>
        <dbReference type="Proteomes" id="UP000321947"/>
    </source>
</evidence>
<feature type="domain" description="CCHC-type" evidence="1">
    <location>
        <begin position="96"/>
        <end position="107"/>
    </location>
</feature>
<dbReference type="Pfam" id="PF00098">
    <property type="entry name" value="zf-CCHC"/>
    <property type="match status" value="1"/>
</dbReference>
<keyword evidence="3" id="KW-0645">Protease</keyword>
<name>A0A5D3C2S7_CUCMM</name>
<dbReference type="EMBL" id="SSTD01014035">
    <property type="protein sequence ID" value="TYK04736.1"/>
    <property type="molecule type" value="Genomic_DNA"/>
</dbReference>
<dbReference type="EMBL" id="SSTE01023130">
    <property type="protein sequence ID" value="KAA0025446.1"/>
    <property type="molecule type" value="Genomic_DNA"/>
</dbReference>
<comment type="caution">
    <text evidence="3">The sequence shown here is derived from an EMBL/GenBank/DDBJ whole genome shotgun (WGS) entry which is preliminary data.</text>
</comment>
<keyword evidence="3" id="KW-0378">Hydrolase</keyword>
<dbReference type="AlphaFoldDB" id="A0A5D3C2S7"/>
<evidence type="ECO:0000313" key="2">
    <source>
        <dbReference type="EMBL" id="KAA0025446.1"/>
    </source>
</evidence>
<dbReference type="Proteomes" id="UP000321947">
    <property type="component" value="Unassembled WGS sequence"/>
</dbReference>
<sequence length="124" mass="14512">MKKLFSASLRYAKQQEFLNLELSDMILKQYDAEFDMLSHFSLDVVRNEAARTDKFVNSLRLDLQGFIRAFRPTTYVERCTCYGRSHGRCCLVGSGVCYKCKQPGHIADFVLRNYRRRPSKLVSW</sequence>